<name>A0A9P6QYP5_9FUNG</name>
<dbReference type="AlphaFoldDB" id="A0A9P6QYP5"/>
<evidence type="ECO:0000313" key="2">
    <source>
        <dbReference type="EMBL" id="KAG0305753.1"/>
    </source>
</evidence>
<dbReference type="OrthoDB" id="2370745at2759"/>
<dbReference type="Proteomes" id="UP000823405">
    <property type="component" value="Unassembled WGS sequence"/>
</dbReference>
<keyword evidence="3" id="KW-1185">Reference proteome</keyword>
<proteinExistence type="predicted"/>
<accession>A0A9P6QYP5</accession>
<reference evidence="2" key="1">
    <citation type="journal article" date="2020" name="Fungal Divers.">
        <title>Resolving the Mortierellaceae phylogeny through synthesis of multi-gene phylogenetics and phylogenomics.</title>
        <authorList>
            <person name="Vandepol N."/>
            <person name="Liber J."/>
            <person name="Desiro A."/>
            <person name="Na H."/>
            <person name="Kennedy M."/>
            <person name="Barry K."/>
            <person name="Grigoriev I.V."/>
            <person name="Miller A.N."/>
            <person name="O'Donnell K."/>
            <person name="Stajich J.E."/>
            <person name="Bonito G."/>
        </authorList>
    </citation>
    <scope>NUCLEOTIDE SEQUENCE</scope>
    <source>
        <strain evidence="2">NVP60</strain>
    </source>
</reference>
<organism evidence="2 3">
    <name type="scientific">Linnemannia gamsii</name>
    <dbReference type="NCBI Taxonomy" id="64522"/>
    <lineage>
        <taxon>Eukaryota</taxon>
        <taxon>Fungi</taxon>
        <taxon>Fungi incertae sedis</taxon>
        <taxon>Mucoromycota</taxon>
        <taxon>Mortierellomycotina</taxon>
        <taxon>Mortierellomycetes</taxon>
        <taxon>Mortierellales</taxon>
        <taxon>Mortierellaceae</taxon>
        <taxon>Linnemannia</taxon>
    </lineage>
</organism>
<gene>
    <name evidence="2" type="ORF">BGZ97_000990</name>
</gene>
<feature type="region of interest" description="Disordered" evidence="1">
    <location>
        <begin position="323"/>
        <end position="365"/>
    </location>
</feature>
<evidence type="ECO:0000256" key="1">
    <source>
        <dbReference type="SAM" id="MobiDB-lite"/>
    </source>
</evidence>
<dbReference type="EMBL" id="JAAAIN010001195">
    <property type="protein sequence ID" value="KAG0305753.1"/>
    <property type="molecule type" value="Genomic_DNA"/>
</dbReference>
<comment type="caution">
    <text evidence="2">The sequence shown here is derived from an EMBL/GenBank/DDBJ whole genome shotgun (WGS) entry which is preliminary data.</text>
</comment>
<sequence>MSNLPVSGRQVFFASPTLLHRVVQYFVLLEQEPGLNCRHGDPNPKNTTTQPGTACNRSAICNPSVGHQIPLPCSSACPACLRHHDHDLSGQVVSWSTPPEILEQKAVITHPGRGLKYLAQLAGVSKTFYFAVTPVLWGHLDWTITHGAIVSRQFVNWLEGYLTAHARANGGVSLKTATGFQTSTGGGSSTQGIEAGAYVNALQMSRSVWSLFHRGALEALGKAFPNIMVLELLEDSINPGEVVQNDRKEVIFGAMNSQAQDSSGNTVSLAKLFTGSLTLSDRIRLDSEQLSGFYRPRLEDLALCFPKLESLVLPEGGLTMVARSSSMESSGDKRKQGEVTQFRKRARTRAFQPDPPPRGCPAPRGWSIIPDGGSHRLRRTHLGLPLSMSAFAEEMNTLFPDSYSDDGYVRFEQLQHVSCTFDPQSLDNLDRVLSDLCVSCLTKVVVRVRPMTLLWLVTTMEVSQGPDNGEEDGTTGGSYLALCIRKLHMILGLECQKKLHWISIPNLDVLSRFGYEMDTDEEDRDASVNRTEDKEKSYGDLVTEETCHRHCEDLQYPIYLQPDPLDLDPQFFFI</sequence>
<protein>
    <submittedName>
        <fullName evidence="2">Uncharacterized protein</fullName>
    </submittedName>
</protein>
<evidence type="ECO:0000313" key="3">
    <source>
        <dbReference type="Proteomes" id="UP000823405"/>
    </source>
</evidence>